<comment type="caution">
    <text evidence="1">The sequence shown here is derived from an EMBL/GenBank/DDBJ whole genome shotgun (WGS) entry which is preliminary data.</text>
</comment>
<dbReference type="EMBL" id="ADVG01000001">
    <property type="protein sequence ID" value="EFH88911.1"/>
    <property type="molecule type" value="Genomic_DNA"/>
</dbReference>
<keyword evidence="2" id="KW-1185">Reference proteome</keyword>
<name>D6TGY2_KTERA</name>
<proteinExistence type="predicted"/>
<dbReference type="AlphaFoldDB" id="D6TGY2"/>
<evidence type="ECO:0000313" key="1">
    <source>
        <dbReference type="EMBL" id="EFH88911.1"/>
    </source>
</evidence>
<sequence length="48" mass="5078">MVAAGSESQAVIKLSEMAKVSGTPNSLIVTCSDVETRALRASRSCHER</sequence>
<organism evidence="1 2">
    <name type="scientific">Ktedonobacter racemifer DSM 44963</name>
    <dbReference type="NCBI Taxonomy" id="485913"/>
    <lineage>
        <taxon>Bacteria</taxon>
        <taxon>Bacillati</taxon>
        <taxon>Chloroflexota</taxon>
        <taxon>Ktedonobacteria</taxon>
        <taxon>Ktedonobacterales</taxon>
        <taxon>Ktedonobacteraceae</taxon>
        <taxon>Ktedonobacter</taxon>
    </lineage>
</organism>
<protein>
    <submittedName>
        <fullName evidence="1">Uncharacterized protein</fullName>
    </submittedName>
</protein>
<accession>D6TGY2</accession>
<dbReference type="Proteomes" id="UP000004508">
    <property type="component" value="Unassembled WGS sequence"/>
</dbReference>
<reference evidence="1 2" key="1">
    <citation type="journal article" date="2011" name="Stand. Genomic Sci.">
        <title>Non-contiguous finished genome sequence and contextual data of the filamentous soil bacterium Ktedonobacter racemifer type strain (SOSP1-21).</title>
        <authorList>
            <person name="Chang Y.J."/>
            <person name="Land M."/>
            <person name="Hauser L."/>
            <person name="Chertkov O."/>
            <person name="Del Rio T.G."/>
            <person name="Nolan M."/>
            <person name="Copeland A."/>
            <person name="Tice H."/>
            <person name="Cheng J.F."/>
            <person name="Lucas S."/>
            <person name="Han C."/>
            <person name="Goodwin L."/>
            <person name="Pitluck S."/>
            <person name="Ivanova N."/>
            <person name="Ovchinikova G."/>
            <person name="Pati A."/>
            <person name="Chen A."/>
            <person name="Palaniappan K."/>
            <person name="Mavromatis K."/>
            <person name="Liolios K."/>
            <person name="Brettin T."/>
            <person name="Fiebig A."/>
            <person name="Rohde M."/>
            <person name="Abt B."/>
            <person name="Goker M."/>
            <person name="Detter J.C."/>
            <person name="Woyke T."/>
            <person name="Bristow J."/>
            <person name="Eisen J.A."/>
            <person name="Markowitz V."/>
            <person name="Hugenholtz P."/>
            <person name="Kyrpides N.C."/>
            <person name="Klenk H.P."/>
            <person name="Lapidus A."/>
        </authorList>
    </citation>
    <scope>NUCLEOTIDE SEQUENCE [LARGE SCALE GENOMIC DNA]</scope>
    <source>
        <strain evidence="2">DSM 44963</strain>
    </source>
</reference>
<dbReference type="InParanoid" id="D6TGY2"/>
<evidence type="ECO:0000313" key="2">
    <source>
        <dbReference type="Proteomes" id="UP000004508"/>
    </source>
</evidence>
<gene>
    <name evidence="1" type="ORF">Krac_10424</name>
</gene>